<organism evidence="9 10">
    <name type="scientific">Oldenlandia corymbosa var. corymbosa</name>
    <dbReference type="NCBI Taxonomy" id="529605"/>
    <lineage>
        <taxon>Eukaryota</taxon>
        <taxon>Viridiplantae</taxon>
        <taxon>Streptophyta</taxon>
        <taxon>Embryophyta</taxon>
        <taxon>Tracheophyta</taxon>
        <taxon>Spermatophyta</taxon>
        <taxon>Magnoliopsida</taxon>
        <taxon>eudicotyledons</taxon>
        <taxon>Gunneridae</taxon>
        <taxon>Pentapetalae</taxon>
        <taxon>asterids</taxon>
        <taxon>lamiids</taxon>
        <taxon>Gentianales</taxon>
        <taxon>Rubiaceae</taxon>
        <taxon>Rubioideae</taxon>
        <taxon>Spermacoceae</taxon>
        <taxon>Hedyotis-Oldenlandia complex</taxon>
        <taxon>Oldenlandia</taxon>
    </lineage>
</organism>
<comment type="subcellular location">
    <subcellularLocation>
        <location evidence="1">Nucleus</location>
    </subcellularLocation>
</comment>
<evidence type="ECO:0000256" key="1">
    <source>
        <dbReference type="ARBA" id="ARBA00004123"/>
    </source>
</evidence>
<dbReference type="InterPro" id="IPR019787">
    <property type="entry name" value="Znf_PHD-finger"/>
</dbReference>
<dbReference type="InterPro" id="IPR056511">
    <property type="entry name" value="IDM1_C"/>
</dbReference>
<evidence type="ECO:0000313" key="10">
    <source>
        <dbReference type="Proteomes" id="UP001161247"/>
    </source>
</evidence>
<evidence type="ECO:0000256" key="2">
    <source>
        <dbReference type="ARBA" id="ARBA00022723"/>
    </source>
</evidence>
<feature type="domain" description="PHD-type" evidence="8">
    <location>
        <begin position="250"/>
        <end position="295"/>
    </location>
</feature>
<gene>
    <name evidence="9" type="ORF">OLC1_LOCUS6595</name>
</gene>
<protein>
    <submittedName>
        <fullName evidence="9">OLC1v1031673C1</fullName>
    </submittedName>
</protein>
<sequence>MAGNLRRRNQQRRRNSSSSSSDSDEDPDYTARLPSQRLRRQSGSRDSAEFQGSSASGSTSRVRRRHETLDSIQEEAEPGSLQVERINLGGTRRSVSRRSRNFNVEEGYSENDQFGNGNKKYSARREKNQSGEAGEDQKKATILSWLMDSKAIEEDEHVFCMDEYDQKIIKEGIIKRDGILCNCCQKLFDAECFVRHGGRRSDKPYDLIVTARDQISLLSCMMKAWNMPKNLRHRKFNGVETKDSCSDEYDDACVVCADGGNLTCCDKCNSTYHHKCVGLEVVPRGSWYCPYCVCKFCGDPPRENAGLCECPQCEKRYHWDCHQRMDLKMIDLNSNPCAPFCERRCKEVHDKLEESLVGMKNELDEGFSWSLLHRMDDDTGIYFEDTYKRTMCHSKLAVALGLLEDCFKPIDDRHTKINVIPSIVYNCGSNFTRMQFKGFYTAILEKNEEIICVATLRIHGTSLAEMPFIATSDIHRRKGMCRKLLIAMESALCYLNVENLIIPSTPQMMSNWTEKYGFHLPDEAMKKEIMIHNTLMFYDTIRLQKNLVPPHLAKSGRSSAMPHGQTMGNQQQHNWPRFRHKVTMTSIFDIDFQPPSGWNSMDRRPHQ</sequence>
<keyword evidence="5" id="KW-0539">Nucleus</keyword>
<dbReference type="PROSITE" id="PS01359">
    <property type="entry name" value="ZF_PHD_1"/>
    <property type="match status" value="1"/>
</dbReference>
<keyword evidence="2" id="KW-0479">Metal-binding</keyword>
<dbReference type="InterPro" id="IPR032308">
    <property type="entry name" value="TDBD"/>
</dbReference>
<evidence type="ECO:0000256" key="3">
    <source>
        <dbReference type="ARBA" id="ARBA00022771"/>
    </source>
</evidence>
<dbReference type="Gene3D" id="3.30.40.10">
    <property type="entry name" value="Zinc/RING finger domain, C3HC4 (zinc finger)"/>
    <property type="match status" value="1"/>
</dbReference>
<dbReference type="InterPro" id="IPR011011">
    <property type="entry name" value="Znf_FYVE_PHD"/>
</dbReference>
<dbReference type="InterPro" id="IPR016181">
    <property type="entry name" value="Acyl_CoA_acyltransferase"/>
</dbReference>
<dbReference type="PROSITE" id="PS50016">
    <property type="entry name" value="ZF_PHD_2"/>
    <property type="match status" value="1"/>
</dbReference>
<keyword evidence="3 6" id="KW-0863">Zinc-finger</keyword>
<dbReference type="SMART" id="SM00249">
    <property type="entry name" value="PHD"/>
    <property type="match status" value="1"/>
</dbReference>
<keyword evidence="10" id="KW-1185">Reference proteome</keyword>
<dbReference type="EMBL" id="OX459119">
    <property type="protein sequence ID" value="CAI9095677.1"/>
    <property type="molecule type" value="Genomic_DNA"/>
</dbReference>
<feature type="region of interest" description="Disordered" evidence="7">
    <location>
        <begin position="104"/>
        <end position="136"/>
    </location>
</feature>
<dbReference type="InterPro" id="IPR042163">
    <property type="entry name" value="PHF12"/>
</dbReference>
<dbReference type="SUPFAM" id="SSF57903">
    <property type="entry name" value="FYVE/PHD zinc finger"/>
    <property type="match status" value="1"/>
</dbReference>
<dbReference type="SUPFAM" id="SSF55729">
    <property type="entry name" value="Acyl-CoA N-acyltransferases (Nat)"/>
    <property type="match status" value="1"/>
</dbReference>
<feature type="compositionally biased region" description="Polar residues" evidence="7">
    <location>
        <begin position="50"/>
        <end position="60"/>
    </location>
</feature>
<proteinExistence type="predicted"/>
<dbReference type="InterPro" id="IPR019786">
    <property type="entry name" value="Zinc_finger_PHD-type_CS"/>
</dbReference>
<dbReference type="GO" id="GO:0003714">
    <property type="term" value="F:transcription corepressor activity"/>
    <property type="evidence" value="ECO:0007669"/>
    <property type="project" value="InterPro"/>
</dbReference>
<evidence type="ECO:0000256" key="7">
    <source>
        <dbReference type="SAM" id="MobiDB-lite"/>
    </source>
</evidence>
<evidence type="ECO:0000256" key="6">
    <source>
        <dbReference type="PROSITE-ProRule" id="PRU00146"/>
    </source>
</evidence>
<dbReference type="PANTHER" id="PTHR46309">
    <property type="entry name" value="PHD FINGER PROTEIN 12"/>
    <property type="match status" value="1"/>
</dbReference>
<dbReference type="Pfam" id="PF16135">
    <property type="entry name" value="TDBD"/>
    <property type="match status" value="1"/>
</dbReference>
<feature type="compositionally biased region" description="Basic and acidic residues" evidence="7">
    <location>
        <begin position="123"/>
        <end position="136"/>
    </location>
</feature>
<name>A0AAV1CJR7_OLDCO</name>
<evidence type="ECO:0000259" key="8">
    <source>
        <dbReference type="PROSITE" id="PS50016"/>
    </source>
</evidence>
<dbReference type="PANTHER" id="PTHR46309:SF5">
    <property type="entry name" value="GNAT FAMILY ACETYLTRANSFERASE"/>
    <property type="match status" value="1"/>
</dbReference>
<feature type="compositionally biased region" description="Basic residues" evidence="7">
    <location>
        <begin position="1"/>
        <end position="15"/>
    </location>
</feature>
<dbReference type="GO" id="GO:0006357">
    <property type="term" value="P:regulation of transcription by RNA polymerase II"/>
    <property type="evidence" value="ECO:0007669"/>
    <property type="project" value="TreeGrafter"/>
</dbReference>
<dbReference type="GO" id="GO:0008270">
    <property type="term" value="F:zinc ion binding"/>
    <property type="evidence" value="ECO:0007669"/>
    <property type="project" value="UniProtKB-KW"/>
</dbReference>
<dbReference type="Pfam" id="PF00628">
    <property type="entry name" value="PHD"/>
    <property type="match status" value="1"/>
</dbReference>
<dbReference type="AlphaFoldDB" id="A0AAV1CJR7"/>
<evidence type="ECO:0000256" key="4">
    <source>
        <dbReference type="ARBA" id="ARBA00022833"/>
    </source>
</evidence>
<dbReference type="GO" id="GO:0005634">
    <property type="term" value="C:nucleus"/>
    <property type="evidence" value="ECO:0007669"/>
    <property type="project" value="UniProtKB-SubCell"/>
</dbReference>
<dbReference type="InterPro" id="IPR001965">
    <property type="entry name" value="Znf_PHD"/>
</dbReference>
<feature type="region of interest" description="Disordered" evidence="7">
    <location>
        <begin position="1"/>
        <end position="80"/>
    </location>
</feature>
<dbReference type="InterPro" id="IPR013083">
    <property type="entry name" value="Znf_RING/FYVE/PHD"/>
</dbReference>
<reference evidence="9" key="1">
    <citation type="submission" date="2023-03" db="EMBL/GenBank/DDBJ databases">
        <authorList>
            <person name="Julca I."/>
        </authorList>
    </citation>
    <scope>NUCLEOTIDE SEQUENCE</scope>
</reference>
<dbReference type="Proteomes" id="UP001161247">
    <property type="component" value="Chromosome 2"/>
</dbReference>
<dbReference type="Pfam" id="PF23209">
    <property type="entry name" value="IDM1_C"/>
    <property type="match status" value="1"/>
</dbReference>
<keyword evidence="4" id="KW-0862">Zinc</keyword>
<accession>A0AAV1CJR7</accession>
<evidence type="ECO:0000313" key="9">
    <source>
        <dbReference type="EMBL" id="CAI9095677.1"/>
    </source>
</evidence>
<evidence type="ECO:0000256" key="5">
    <source>
        <dbReference type="ARBA" id="ARBA00023242"/>
    </source>
</evidence>